<accession>A0A0B0PCV9</accession>
<gene>
    <name evidence="2" type="ORF">F383_27456</name>
</gene>
<evidence type="ECO:0000313" key="2">
    <source>
        <dbReference type="EMBL" id="KHG21256.1"/>
    </source>
</evidence>
<keyword evidence="3" id="KW-1185">Reference proteome</keyword>
<dbReference type="AlphaFoldDB" id="A0A0B0PCV9"/>
<evidence type="ECO:0000256" key="1">
    <source>
        <dbReference type="SAM" id="SignalP"/>
    </source>
</evidence>
<feature type="signal peptide" evidence="1">
    <location>
        <begin position="1"/>
        <end position="16"/>
    </location>
</feature>
<dbReference type="EMBL" id="KN418002">
    <property type="protein sequence ID" value="KHG21256.1"/>
    <property type="molecule type" value="Genomic_DNA"/>
</dbReference>
<name>A0A0B0PCV9_GOSAR</name>
<proteinExistence type="predicted"/>
<reference evidence="3" key="1">
    <citation type="submission" date="2014-09" db="EMBL/GenBank/DDBJ databases">
        <authorList>
            <person name="Mudge J."/>
            <person name="Ramaraj T."/>
            <person name="Lindquist I.E."/>
            <person name="Bharti A.K."/>
            <person name="Sundararajan A."/>
            <person name="Cameron C.T."/>
            <person name="Woodward J.E."/>
            <person name="May G.D."/>
            <person name="Brubaker C."/>
            <person name="Broadhvest J."/>
            <person name="Wilkins T.A."/>
        </authorList>
    </citation>
    <scope>NUCLEOTIDE SEQUENCE</scope>
    <source>
        <strain evidence="3">cv. AKA8401</strain>
    </source>
</reference>
<feature type="chain" id="PRO_5002057523" evidence="1">
    <location>
        <begin position="17"/>
        <end position="72"/>
    </location>
</feature>
<sequence>MVLFWLICMLVERVENWLYKWPIFVHTERDTRVCLSRVRYTVMLYGRVSLGVALRIKSVYPTGLTRPRHMDM</sequence>
<dbReference type="Proteomes" id="UP000032142">
    <property type="component" value="Unassembled WGS sequence"/>
</dbReference>
<keyword evidence="1" id="KW-0732">Signal</keyword>
<organism evidence="2 3">
    <name type="scientific">Gossypium arboreum</name>
    <name type="common">Tree cotton</name>
    <name type="synonym">Gossypium nanking</name>
    <dbReference type="NCBI Taxonomy" id="29729"/>
    <lineage>
        <taxon>Eukaryota</taxon>
        <taxon>Viridiplantae</taxon>
        <taxon>Streptophyta</taxon>
        <taxon>Embryophyta</taxon>
        <taxon>Tracheophyta</taxon>
        <taxon>Spermatophyta</taxon>
        <taxon>Magnoliopsida</taxon>
        <taxon>eudicotyledons</taxon>
        <taxon>Gunneridae</taxon>
        <taxon>Pentapetalae</taxon>
        <taxon>rosids</taxon>
        <taxon>malvids</taxon>
        <taxon>Malvales</taxon>
        <taxon>Malvaceae</taxon>
        <taxon>Malvoideae</taxon>
        <taxon>Gossypium</taxon>
    </lineage>
</organism>
<protein>
    <submittedName>
        <fullName evidence="2">Ribosomal operon-associated A</fullName>
    </submittedName>
</protein>
<evidence type="ECO:0000313" key="3">
    <source>
        <dbReference type="Proteomes" id="UP000032142"/>
    </source>
</evidence>